<feature type="transmembrane region" description="Helical" evidence="7">
    <location>
        <begin position="114"/>
        <end position="138"/>
    </location>
</feature>
<dbReference type="OrthoDB" id="2085045at2"/>
<evidence type="ECO:0000256" key="5">
    <source>
        <dbReference type="ARBA" id="ARBA00022989"/>
    </source>
</evidence>
<dbReference type="EMBL" id="ARYJ01000013">
    <property type="protein sequence ID" value="KCZ86558.1"/>
    <property type="molecule type" value="Genomic_DNA"/>
</dbReference>
<proteinExistence type="inferred from homology"/>
<dbReference type="InterPro" id="IPR007182">
    <property type="entry name" value="MnhB"/>
</dbReference>
<dbReference type="PANTHER" id="PTHR33932:SF4">
    <property type="entry name" value="NA(+)_H(+) ANTIPORTER SUBUNIT B"/>
    <property type="match status" value="1"/>
</dbReference>
<comment type="subcellular location">
    <subcellularLocation>
        <location evidence="1">Cell membrane</location>
        <topology evidence="1">Multi-pass membrane protein</topology>
    </subcellularLocation>
</comment>
<dbReference type="PANTHER" id="PTHR33932">
    <property type="entry name" value="NA(+)/H(+) ANTIPORTER SUBUNIT B"/>
    <property type="match status" value="1"/>
</dbReference>
<keyword evidence="3" id="KW-1003">Cell membrane</keyword>
<keyword evidence="4 7" id="KW-0812">Transmembrane</keyword>
<dbReference type="Pfam" id="PF04039">
    <property type="entry name" value="MnhB"/>
    <property type="match status" value="1"/>
</dbReference>
<evidence type="ECO:0000256" key="6">
    <source>
        <dbReference type="ARBA" id="ARBA00023136"/>
    </source>
</evidence>
<evidence type="ECO:0000256" key="2">
    <source>
        <dbReference type="ARBA" id="ARBA00009425"/>
    </source>
</evidence>
<dbReference type="eggNOG" id="COG2111">
    <property type="taxonomic scope" value="Bacteria"/>
</dbReference>
<comment type="similarity">
    <text evidence="2">Belongs to the CPA3 antiporters (TC 2.A.63) subunit B family.</text>
</comment>
<gene>
    <name evidence="9" type="ORF">HJA_15439</name>
</gene>
<evidence type="ECO:0000259" key="8">
    <source>
        <dbReference type="Pfam" id="PF04039"/>
    </source>
</evidence>
<feature type="transmembrane region" description="Helical" evidence="7">
    <location>
        <begin position="73"/>
        <end position="94"/>
    </location>
</feature>
<protein>
    <submittedName>
        <fullName evidence="9">Putative monovalent cation/H+ antiporter subunit B</fullName>
    </submittedName>
</protein>
<feature type="domain" description="Na+/H+ antiporter MnhB subunit-related protein" evidence="8">
    <location>
        <begin position="8"/>
        <end position="133"/>
    </location>
</feature>
<reference evidence="9 10" key="1">
    <citation type="journal article" date="2014" name="Antonie Van Leeuwenhoek">
        <title>Hyphomonas beringensis sp. nov. and Hyphomonas chukchiensis sp. nov., isolated from surface seawater of the Bering Sea and Chukchi Sea.</title>
        <authorList>
            <person name="Li C."/>
            <person name="Lai Q."/>
            <person name="Li G."/>
            <person name="Dong C."/>
            <person name="Wang J."/>
            <person name="Liao Y."/>
            <person name="Shao Z."/>
        </authorList>
    </citation>
    <scope>NUCLEOTIDE SEQUENCE [LARGE SCALE GENOMIC DNA]</scope>
    <source>
        <strain evidence="9 10">VP2</strain>
    </source>
</reference>
<dbReference type="InterPro" id="IPR050622">
    <property type="entry name" value="CPA3_antiporter_subunitB"/>
</dbReference>
<name>A0A059F7N8_9PROT</name>
<evidence type="ECO:0000256" key="4">
    <source>
        <dbReference type="ARBA" id="ARBA00022692"/>
    </source>
</evidence>
<evidence type="ECO:0000256" key="7">
    <source>
        <dbReference type="SAM" id="Phobius"/>
    </source>
</evidence>
<evidence type="ECO:0000313" key="10">
    <source>
        <dbReference type="Proteomes" id="UP000024816"/>
    </source>
</evidence>
<accession>A0A059F7N8</accession>
<dbReference type="PATRIC" id="fig|1280952.3.peg.3090"/>
<evidence type="ECO:0000313" key="9">
    <source>
        <dbReference type="EMBL" id="KCZ86558.1"/>
    </source>
</evidence>
<feature type="transmembrane region" description="Helical" evidence="7">
    <location>
        <begin position="39"/>
        <end position="61"/>
    </location>
</feature>
<dbReference type="RefSeq" id="WP_034764266.1">
    <property type="nucleotide sequence ID" value="NZ_ARYJ01000013.1"/>
</dbReference>
<dbReference type="GO" id="GO:0005886">
    <property type="term" value="C:plasma membrane"/>
    <property type="evidence" value="ECO:0007669"/>
    <property type="project" value="UniProtKB-SubCell"/>
</dbReference>
<keyword evidence="5 7" id="KW-1133">Transmembrane helix</keyword>
<dbReference type="NCBIfam" id="NF009162">
    <property type="entry name" value="PRK12508.1"/>
    <property type="match status" value="1"/>
</dbReference>
<keyword evidence="10" id="KW-1185">Reference proteome</keyword>
<evidence type="ECO:0000256" key="3">
    <source>
        <dbReference type="ARBA" id="ARBA00022475"/>
    </source>
</evidence>
<sequence>MNTDHHVILRVIAKMLIPVITMFAFYVQFHGDFGPGGGFQAGVIIAVAVILYALVFGVPAAMRAVPPVFTRSLAAVGVMIYAGVGFWAMLQGGHYLEYQALFHEPPGEHHGQHIGILGIELGVLCGVSGAMLTIFYAFAGRVAEIRDEDW</sequence>
<dbReference type="Proteomes" id="UP000024816">
    <property type="component" value="Unassembled WGS sequence"/>
</dbReference>
<comment type="caution">
    <text evidence="9">The sequence shown here is derived from an EMBL/GenBank/DDBJ whole genome shotgun (WGS) entry which is preliminary data.</text>
</comment>
<dbReference type="AlphaFoldDB" id="A0A059F7N8"/>
<organism evidence="9 10">
    <name type="scientific">Hyphomonas jannaschiana VP2</name>
    <dbReference type="NCBI Taxonomy" id="1280952"/>
    <lineage>
        <taxon>Bacteria</taxon>
        <taxon>Pseudomonadati</taxon>
        <taxon>Pseudomonadota</taxon>
        <taxon>Alphaproteobacteria</taxon>
        <taxon>Hyphomonadales</taxon>
        <taxon>Hyphomonadaceae</taxon>
        <taxon>Hyphomonas</taxon>
    </lineage>
</organism>
<feature type="transmembrane region" description="Helical" evidence="7">
    <location>
        <begin position="7"/>
        <end position="27"/>
    </location>
</feature>
<evidence type="ECO:0000256" key="1">
    <source>
        <dbReference type="ARBA" id="ARBA00004651"/>
    </source>
</evidence>
<dbReference type="STRING" id="1280952.HJA_15439"/>
<keyword evidence="6 7" id="KW-0472">Membrane</keyword>